<gene>
    <name evidence="2" type="ORF">MZV50_02700</name>
</gene>
<feature type="transmembrane region" description="Helical" evidence="1">
    <location>
        <begin position="83"/>
        <end position="106"/>
    </location>
</feature>
<sequence>MNSSGLLYSDAGMLSIAIYVFWGGWLVTLAGLIMSILVMRQPQRLALGVALAIGSLAPFAYFQLWVTLKRFAPSEPKSSDLSIWLVVAGMAGCVLAAPLGALVHVLRAQRRENTP</sequence>
<keyword evidence="3" id="KW-1185">Reference proteome</keyword>
<evidence type="ECO:0008006" key="4">
    <source>
        <dbReference type="Google" id="ProtNLM"/>
    </source>
</evidence>
<evidence type="ECO:0000256" key="1">
    <source>
        <dbReference type="SAM" id="Phobius"/>
    </source>
</evidence>
<evidence type="ECO:0000313" key="3">
    <source>
        <dbReference type="Proteomes" id="UP001057520"/>
    </source>
</evidence>
<evidence type="ECO:0000313" key="2">
    <source>
        <dbReference type="EMBL" id="USQ96521.1"/>
    </source>
</evidence>
<feature type="transmembrane region" description="Helical" evidence="1">
    <location>
        <begin position="16"/>
        <end position="38"/>
    </location>
</feature>
<dbReference type="Proteomes" id="UP001057520">
    <property type="component" value="Chromosome"/>
</dbReference>
<keyword evidence="1" id="KW-0472">Membrane</keyword>
<accession>A0ABY4ZVC1</accession>
<feature type="transmembrane region" description="Helical" evidence="1">
    <location>
        <begin position="45"/>
        <end position="63"/>
    </location>
</feature>
<keyword evidence="1" id="KW-1133">Transmembrane helix</keyword>
<organism evidence="2 3">
    <name type="scientific">Caulobacter segnis</name>
    <dbReference type="NCBI Taxonomy" id="88688"/>
    <lineage>
        <taxon>Bacteria</taxon>
        <taxon>Pseudomonadati</taxon>
        <taxon>Pseudomonadota</taxon>
        <taxon>Alphaproteobacteria</taxon>
        <taxon>Caulobacterales</taxon>
        <taxon>Caulobacteraceae</taxon>
        <taxon>Caulobacter</taxon>
    </lineage>
</organism>
<dbReference type="EMBL" id="CP096040">
    <property type="protein sequence ID" value="USQ96521.1"/>
    <property type="molecule type" value="Genomic_DNA"/>
</dbReference>
<keyword evidence="1" id="KW-0812">Transmembrane</keyword>
<protein>
    <recommendedName>
        <fullName evidence="4">Transmembrane protein</fullName>
    </recommendedName>
</protein>
<proteinExistence type="predicted"/>
<name>A0ABY4ZVC1_9CAUL</name>
<reference evidence="2 3" key="1">
    <citation type="submission" date="2022-04" db="EMBL/GenBank/DDBJ databases">
        <title>Genome sequence of soybean root-associated Caulobacter segnis RL271.</title>
        <authorList>
            <person name="Longley R."/>
            <person name="Bonito G."/>
            <person name="Trigodet F."/>
            <person name="Crosson S."/>
            <person name="Fiebig A."/>
        </authorList>
    </citation>
    <scope>NUCLEOTIDE SEQUENCE [LARGE SCALE GENOMIC DNA]</scope>
    <source>
        <strain evidence="2 3">RL271</strain>
    </source>
</reference>